<organism evidence="6 7">
    <name type="scientific">Australozyma saopauloensis</name>
    <dbReference type="NCBI Taxonomy" id="291208"/>
    <lineage>
        <taxon>Eukaryota</taxon>
        <taxon>Fungi</taxon>
        <taxon>Dikarya</taxon>
        <taxon>Ascomycota</taxon>
        <taxon>Saccharomycotina</taxon>
        <taxon>Pichiomycetes</taxon>
        <taxon>Metschnikowiaceae</taxon>
        <taxon>Australozyma</taxon>
    </lineage>
</organism>
<sequence>MQLPTLPSWMRHGLPGVVSSDSPFPPLKPDKRYRGVYERAGFDVNLGGMQRSSENGSPAISQQESSSHRFNGKKVSPSGSHHSHSSRSRGRTLSALQLKTPMSAPLNYSSFQASPQYNNEIPPLHSARTFERSVSNPYTTQTQHRQNEDYGYTQQEDTRSNRSYGRQPSLGELGSHSGHLSNNASQLNYAAGNDHSQQLYQPFQPFQPAQNEKSLHSILNDNTSAHQEVSSEKNKKHLKLDIQDSNFSIHSALQVNDSSSLTHDNYPYSNDSNAGGHLETESRSTRGHRPTLSDASAASVQTCQLMESTAPYPAKDYGQLYTPSSEKHLSSDLADLRQDVEHHKRAESRSSASEPTSYPHHNQVMYPDHMAENPYNSHSYTHGNPSAHFNMSVDEAGSSHEDLSFKSNVRHSDETVNTTVEDIPNMLNVYPEKNNRTDARLSTISSILSRRDQDSRGEDEEIERELERQLEDLKTGSNTSLDFGGRINDSFITASEVPVNPGFFAPAIYINDTPSVHSTGELLDESLDKRSFHEAVTPLFSRADNPKFDDLKEPLTPNLDRTYTEDCDTPETIKPLSPKAHHIALELQNLRISSQVVEDSKLEEPQQLISEDEILAANTTPAEFDAFPRSVFDPSVPSFRTKSMARTSPGTGPCRSCHTEVEKGAKGSQKAIFSRSGELSGQWHRGCFHCLYDNCGIVFNKQITPYVLLDNPFCHHHYHSLNDTLCGSCNRGIEGECIENELKQKWHPDCLKCAKCLSNISEDYYCVNNDIFCEADAIAIIEQRNKLGLLTSDRVEKRRTRLMYLDQGPSF</sequence>
<dbReference type="InterPro" id="IPR001781">
    <property type="entry name" value="Znf_LIM"/>
</dbReference>
<protein>
    <recommendedName>
        <fullName evidence="5">LIM zinc-binding domain-containing protein</fullName>
    </recommendedName>
</protein>
<proteinExistence type="predicted"/>
<feature type="compositionally biased region" description="Polar residues" evidence="4">
    <location>
        <begin position="258"/>
        <end position="273"/>
    </location>
</feature>
<dbReference type="RefSeq" id="XP_062880003.1">
    <property type="nucleotide sequence ID" value="XM_063023933.1"/>
</dbReference>
<feature type="region of interest" description="Disordered" evidence="4">
    <location>
        <begin position="341"/>
        <end position="395"/>
    </location>
</feature>
<evidence type="ECO:0000259" key="5">
    <source>
        <dbReference type="PROSITE" id="PS50023"/>
    </source>
</evidence>
<feature type="compositionally biased region" description="Basic residues" evidence="4">
    <location>
        <begin position="81"/>
        <end position="90"/>
    </location>
</feature>
<dbReference type="EMBL" id="CP138900">
    <property type="protein sequence ID" value="WPK27625.1"/>
    <property type="molecule type" value="Genomic_DNA"/>
</dbReference>
<feature type="compositionally biased region" description="Polar residues" evidence="4">
    <location>
        <begin position="374"/>
        <end position="389"/>
    </location>
</feature>
<evidence type="ECO:0000256" key="2">
    <source>
        <dbReference type="ARBA" id="ARBA00022833"/>
    </source>
</evidence>
<evidence type="ECO:0000313" key="7">
    <source>
        <dbReference type="Proteomes" id="UP001338582"/>
    </source>
</evidence>
<dbReference type="PROSITE" id="PS50023">
    <property type="entry name" value="LIM_DOMAIN_2"/>
    <property type="match status" value="1"/>
</dbReference>
<dbReference type="GO" id="GO:0046872">
    <property type="term" value="F:metal ion binding"/>
    <property type="evidence" value="ECO:0007669"/>
    <property type="project" value="UniProtKB-KW"/>
</dbReference>
<dbReference type="SMART" id="SM00132">
    <property type="entry name" value="LIM"/>
    <property type="match status" value="1"/>
</dbReference>
<name>A0AAX4HG95_9ASCO</name>
<dbReference type="KEGG" id="asau:88176081"/>
<dbReference type="GO" id="GO:0030695">
    <property type="term" value="F:GTPase regulator activity"/>
    <property type="evidence" value="ECO:0007669"/>
    <property type="project" value="UniProtKB-ARBA"/>
</dbReference>
<dbReference type="SUPFAM" id="SSF57716">
    <property type="entry name" value="Glucocorticoid receptor-like (DNA-binding domain)"/>
    <property type="match status" value="1"/>
</dbReference>
<keyword evidence="2 3" id="KW-0862">Zinc</keyword>
<dbReference type="Pfam" id="PF00412">
    <property type="entry name" value="LIM"/>
    <property type="match status" value="1"/>
</dbReference>
<dbReference type="PROSITE" id="PS00478">
    <property type="entry name" value="LIM_DOMAIN_1"/>
    <property type="match status" value="1"/>
</dbReference>
<keyword evidence="3" id="KW-0440">LIM domain</keyword>
<keyword evidence="7" id="KW-1185">Reference proteome</keyword>
<dbReference type="GeneID" id="88176081"/>
<feature type="compositionally biased region" description="Polar residues" evidence="4">
    <location>
        <begin position="50"/>
        <end position="69"/>
    </location>
</feature>
<feature type="region of interest" description="Disordered" evidence="4">
    <location>
        <begin position="1"/>
        <end position="31"/>
    </location>
</feature>
<evidence type="ECO:0000256" key="3">
    <source>
        <dbReference type="PROSITE-ProRule" id="PRU00125"/>
    </source>
</evidence>
<dbReference type="CDD" id="cd08368">
    <property type="entry name" value="LIM"/>
    <property type="match status" value="1"/>
</dbReference>
<feature type="domain" description="LIM zinc-binding" evidence="5">
    <location>
        <begin position="724"/>
        <end position="783"/>
    </location>
</feature>
<feature type="region of interest" description="Disordered" evidence="4">
    <location>
        <begin position="44"/>
        <end position="92"/>
    </location>
</feature>
<feature type="compositionally biased region" description="Polar residues" evidence="4">
    <location>
        <begin position="349"/>
        <end position="360"/>
    </location>
</feature>
<evidence type="ECO:0000313" key="6">
    <source>
        <dbReference type="EMBL" id="WPK27625.1"/>
    </source>
</evidence>
<feature type="region of interest" description="Disordered" evidence="4">
    <location>
        <begin position="258"/>
        <end position="298"/>
    </location>
</feature>
<evidence type="ECO:0000256" key="4">
    <source>
        <dbReference type="SAM" id="MobiDB-lite"/>
    </source>
</evidence>
<dbReference type="AlphaFoldDB" id="A0AAX4HG95"/>
<gene>
    <name evidence="6" type="ORF">PUMCH_005021</name>
</gene>
<feature type="compositionally biased region" description="Polar residues" evidence="4">
    <location>
        <begin position="133"/>
        <end position="144"/>
    </location>
</feature>
<dbReference type="Proteomes" id="UP001338582">
    <property type="component" value="Chromosome 7"/>
</dbReference>
<dbReference type="Gene3D" id="2.10.110.10">
    <property type="entry name" value="Cysteine Rich Protein"/>
    <property type="match status" value="2"/>
</dbReference>
<feature type="region of interest" description="Disordered" evidence="4">
    <location>
        <begin position="133"/>
        <end position="186"/>
    </location>
</feature>
<evidence type="ECO:0000256" key="1">
    <source>
        <dbReference type="ARBA" id="ARBA00022723"/>
    </source>
</evidence>
<accession>A0AAX4HG95</accession>
<keyword evidence="1 3" id="KW-0479">Metal-binding</keyword>
<reference evidence="6 7" key="1">
    <citation type="submission" date="2023-10" db="EMBL/GenBank/DDBJ databases">
        <title>Draft Genome Sequence of Candida saopaulonensis from a very Premature Infant with Sepsis.</title>
        <authorList>
            <person name="Ning Y."/>
            <person name="Dai R."/>
            <person name="Xiao M."/>
            <person name="Xu Y."/>
            <person name="Yan Q."/>
            <person name="Zhang L."/>
        </authorList>
    </citation>
    <scope>NUCLEOTIDE SEQUENCE [LARGE SCALE GENOMIC DNA]</scope>
    <source>
        <strain evidence="6 7">19XY460</strain>
    </source>
</reference>